<dbReference type="InterPro" id="IPR050756">
    <property type="entry name" value="CSN3"/>
</dbReference>
<reference evidence="4 5" key="1">
    <citation type="journal article" date="2019" name="Mol. Biol. Evol.">
        <title>Blast fungal genomes show frequent chromosomal changes, gene gains and losses, and effector gene turnover.</title>
        <authorList>
            <person name="Gomez Luciano L.B."/>
            <person name="Jason Tsai I."/>
            <person name="Chuma I."/>
            <person name="Tosa Y."/>
            <person name="Chen Y.H."/>
            <person name="Li J.Y."/>
            <person name="Li M.Y."/>
            <person name="Jade Lu M.Y."/>
            <person name="Nakayashiki H."/>
            <person name="Li W.H."/>
        </authorList>
    </citation>
    <scope>NUCLEOTIDE SEQUENCE [LARGE SCALE GENOMIC DNA]</scope>
    <source>
        <strain evidence="4">MZ5-1-6</strain>
    </source>
</reference>
<evidence type="ECO:0000313" key="4">
    <source>
        <dbReference type="EMBL" id="QBZ62562.1"/>
    </source>
</evidence>
<name>A0A4P7NKH6_PYROR</name>
<feature type="domain" description="COP9 signalosome complex subunit 3 N-terminal helical repeats" evidence="3">
    <location>
        <begin position="48"/>
        <end position="176"/>
    </location>
</feature>
<sequence>MDHCASVLLAFPTEEASTADNEKYNKAVKAHISNINSLFKERSAVIGDNAYKLLDLLNPAINSLSYLYLLAALLPQGTKNAEYDKEFAERVILFFRRFDPRQIRYMGVAFSDLFSATGRRNVMPPTIAVPILADALLRLDPSGSVLTSNHIFLMKLAYNSNVIGPALRVAAKRIVHYPGMINPPDPKSLILCDLRLPPSSYISQDTGFTTRLTALQVLEYDWLVGLLYCAARDWPAAQAAFARTASHPSRDSGVSKVMLEAFKKWVLVSLLAEGRITTPGGFPPYISQASARTFGIMARPYAAVAKRFESADADALRLAVEVSSQQFAEDGNEGLVAEVLESHQKWQIVRLREVYSKVSLAEINTKTKSAVTGAPVGSEEDMTQLIETMIASGMLRAAIEPPRATGGDGATTPACLAFLAEEADITEQEVAQRIAQSVERIKQLGAVYNATKERLATSREYIRHAVKDQKREKDNREGGFETQIEDEDLMSGIVSGQ</sequence>
<dbReference type="PANTHER" id="PTHR10758:SF1">
    <property type="entry name" value="COP9 SIGNALOSOME COMPLEX SUBUNIT 3"/>
    <property type="match status" value="1"/>
</dbReference>
<dbReference type="GO" id="GO:0006511">
    <property type="term" value="P:ubiquitin-dependent protein catabolic process"/>
    <property type="evidence" value="ECO:0007669"/>
    <property type="project" value="TreeGrafter"/>
</dbReference>
<dbReference type="PANTHER" id="PTHR10758">
    <property type="entry name" value="26S PROTEASOME NON-ATPASE REGULATORY SUBUNIT 3/COP9 SIGNALOSOME COMPLEX SUBUNIT 3"/>
    <property type="match status" value="1"/>
</dbReference>
<proteinExistence type="predicted"/>
<evidence type="ECO:0000256" key="2">
    <source>
        <dbReference type="SAM" id="MobiDB-lite"/>
    </source>
</evidence>
<dbReference type="EMBL" id="CP034208">
    <property type="protein sequence ID" value="QBZ62562.1"/>
    <property type="molecule type" value="Genomic_DNA"/>
</dbReference>
<evidence type="ECO:0000256" key="1">
    <source>
        <dbReference type="ARBA" id="ARBA00022490"/>
    </source>
</evidence>
<gene>
    <name evidence="4" type="ORF">PoMZ_11444</name>
</gene>
<protein>
    <recommendedName>
        <fullName evidence="3">COP9 signalosome complex subunit 3 N-terminal helical repeats domain-containing protein</fullName>
    </recommendedName>
</protein>
<keyword evidence="1" id="KW-0963">Cytoplasm</keyword>
<dbReference type="Pfam" id="PF22788">
    <property type="entry name" value="COP9_hel_rpt"/>
    <property type="match status" value="2"/>
</dbReference>
<organism evidence="4 5">
    <name type="scientific">Pyricularia oryzae</name>
    <name type="common">Rice blast fungus</name>
    <name type="synonym">Magnaporthe oryzae</name>
    <dbReference type="NCBI Taxonomy" id="318829"/>
    <lineage>
        <taxon>Eukaryota</taxon>
        <taxon>Fungi</taxon>
        <taxon>Dikarya</taxon>
        <taxon>Ascomycota</taxon>
        <taxon>Pezizomycotina</taxon>
        <taxon>Sordariomycetes</taxon>
        <taxon>Sordariomycetidae</taxon>
        <taxon>Magnaporthales</taxon>
        <taxon>Pyriculariaceae</taxon>
        <taxon>Pyricularia</taxon>
    </lineage>
</organism>
<feature type="region of interest" description="Disordered" evidence="2">
    <location>
        <begin position="468"/>
        <end position="497"/>
    </location>
</feature>
<dbReference type="Proteomes" id="UP000294847">
    <property type="component" value="Chromosome 5"/>
</dbReference>
<dbReference type="AlphaFoldDB" id="A0A4P7NKH6"/>
<feature type="domain" description="COP9 signalosome complex subunit 3 N-terminal helical repeats" evidence="3">
    <location>
        <begin position="210"/>
        <end position="278"/>
    </location>
</feature>
<dbReference type="GO" id="GO:0008180">
    <property type="term" value="C:COP9 signalosome"/>
    <property type="evidence" value="ECO:0007669"/>
    <property type="project" value="TreeGrafter"/>
</dbReference>
<evidence type="ECO:0000259" key="3">
    <source>
        <dbReference type="Pfam" id="PF22788"/>
    </source>
</evidence>
<evidence type="ECO:0000313" key="5">
    <source>
        <dbReference type="Proteomes" id="UP000294847"/>
    </source>
</evidence>
<accession>A0A4P7NKH6</accession>
<dbReference type="InterPro" id="IPR055089">
    <property type="entry name" value="COP9_N"/>
</dbReference>
<feature type="compositionally biased region" description="Basic and acidic residues" evidence="2">
    <location>
        <begin position="468"/>
        <end position="479"/>
    </location>
</feature>